<gene>
    <name evidence="2" type="ORF">JCM19235_4073</name>
</gene>
<proteinExistence type="predicted"/>
<dbReference type="InterPro" id="IPR036188">
    <property type="entry name" value="FAD/NAD-bd_sf"/>
</dbReference>
<dbReference type="SUPFAM" id="SSF46548">
    <property type="entry name" value="alpha-helical ferredoxin"/>
    <property type="match status" value="1"/>
</dbReference>
<evidence type="ECO:0000259" key="1">
    <source>
        <dbReference type="PROSITE" id="PS51085"/>
    </source>
</evidence>
<dbReference type="SUPFAM" id="SSF54292">
    <property type="entry name" value="2Fe-2S ferredoxin-like"/>
    <property type="match status" value="1"/>
</dbReference>
<dbReference type="GO" id="GO:0016491">
    <property type="term" value="F:oxidoreductase activity"/>
    <property type="evidence" value="ECO:0007669"/>
    <property type="project" value="InterPro"/>
</dbReference>
<dbReference type="InterPro" id="IPR036010">
    <property type="entry name" value="2Fe-2S_ferredoxin-like_sf"/>
</dbReference>
<dbReference type="PRINTS" id="PR00419">
    <property type="entry name" value="ADXRDTASE"/>
</dbReference>
<dbReference type="Pfam" id="PF07992">
    <property type="entry name" value="Pyr_redox_2"/>
    <property type="match status" value="1"/>
</dbReference>
<reference evidence="2 3" key="1">
    <citation type="submission" date="2014-09" db="EMBL/GenBank/DDBJ databases">
        <title>Vibrio maritimus JCM 19235. (C45) whole genome shotgun sequence.</title>
        <authorList>
            <person name="Sawabe T."/>
            <person name="Meirelles P."/>
            <person name="Nakanishi M."/>
            <person name="Sayaka M."/>
            <person name="Hattori M."/>
            <person name="Ohkuma M."/>
        </authorList>
    </citation>
    <scope>NUCLEOTIDE SEQUENCE [LARGE SCALE GENOMIC DNA]</scope>
    <source>
        <strain evidence="3">JCM19235</strain>
    </source>
</reference>
<accession>A0A090RZ98</accession>
<dbReference type="SUPFAM" id="SSF51971">
    <property type="entry name" value="Nucleotide-binding domain"/>
    <property type="match status" value="1"/>
</dbReference>
<dbReference type="Proteomes" id="UP000029228">
    <property type="component" value="Unassembled WGS sequence"/>
</dbReference>
<dbReference type="PANTHER" id="PTHR42783:SF3">
    <property type="entry name" value="GLUTAMATE SYNTHASE [NADPH] SMALL CHAIN-RELATED"/>
    <property type="match status" value="1"/>
</dbReference>
<organism evidence="2 3">
    <name type="scientific">Vibrio maritimus</name>
    <dbReference type="NCBI Taxonomy" id="990268"/>
    <lineage>
        <taxon>Bacteria</taxon>
        <taxon>Pseudomonadati</taxon>
        <taxon>Pseudomonadota</taxon>
        <taxon>Gammaproteobacteria</taxon>
        <taxon>Vibrionales</taxon>
        <taxon>Vibrionaceae</taxon>
        <taxon>Vibrio</taxon>
    </lineage>
</organism>
<sequence>MNVIINGQTYLLRERKSILDVAKDIKVEVPSLCSISKHAEKQSCDMCVVEVVGEGVVKACETQIQDGMTIVTESAQLNNLRREALNKIFADHNADCEAPCKVACPANVDIQTYLHHIAQADHHQAVKVIKDTLPMPISIGRVCPAFCEHECRRSLVDEPLAIRQLKRHAADIDLSLAEQFEPPKLPYNGYRVAIVGAGPGGLACGYYLSYQGFAVDVFESMSQAGGWLRYGIPEYRLPKDILDKEIELMCRGGMRIHTNTLLGQDVSLDELTENYEAVCLAVGATKAVNMPYPGSDLEGCILGVDFLKDHMTERHFSIGTKVAIIGGGNTAIDCARTAVREGADTTIIYRRTRNEMPAELHEIEAAELEGVKFKFLTNPKANHADSTGRVQSIELEIMALGEPDSSGRRRPVSTGETETIEFDTVISALSQKPDTEFLKSARQSLPLTDWGTASADNDSMHHATTSTVLVILDEVLLRPLKRLPTARKRRMPLSAIF</sequence>
<dbReference type="STRING" id="990268.JCM19235_4073"/>
<dbReference type="AlphaFoldDB" id="A0A090RZ98"/>
<dbReference type="GO" id="GO:0051536">
    <property type="term" value="F:iron-sulfur cluster binding"/>
    <property type="evidence" value="ECO:0007669"/>
    <property type="project" value="InterPro"/>
</dbReference>
<protein>
    <submittedName>
        <fullName evidence="2">Anaerobic dehydrogenase</fullName>
    </submittedName>
</protein>
<dbReference type="Pfam" id="PF13510">
    <property type="entry name" value="Fer2_4"/>
    <property type="match status" value="1"/>
</dbReference>
<dbReference type="Gene3D" id="3.50.50.60">
    <property type="entry name" value="FAD/NAD(P)-binding domain"/>
    <property type="match status" value="2"/>
</dbReference>
<dbReference type="InterPro" id="IPR028261">
    <property type="entry name" value="DPD_II"/>
</dbReference>
<comment type="caution">
    <text evidence="2">The sequence shown here is derived from an EMBL/GenBank/DDBJ whole genome shotgun (WGS) entry which is preliminary data.</text>
</comment>
<dbReference type="Pfam" id="PF14691">
    <property type="entry name" value="Fer4_20"/>
    <property type="match status" value="1"/>
</dbReference>
<evidence type="ECO:0000313" key="3">
    <source>
        <dbReference type="Proteomes" id="UP000029228"/>
    </source>
</evidence>
<keyword evidence="3" id="KW-1185">Reference proteome</keyword>
<dbReference type="InterPro" id="IPR001041">
    <property type="entry name" value="2Fe-2S_ferredoxin-type"/>
</dbReference>
<dbReference type="InterPro" id="IPR023753">
    <property type="entry name" value="FAD/NAD-binding_dom"/>
</dbReference>
<dbReference type="EMBL" id="BBMR01000005">
    <property type="protein sequence ID" value="GAL19873.1"/>
    <property type="molecule type" value="Genomic_DNA"/>
</dbReference>
<dbReference type="Gene3D" id="1.10.1060.10">
    <property type="entry name" value="Alpha-helical ferredoxin"/>
    <property type="match status" value="1"/>
</dbReference>
<name>A0A090RZ98_9VIBR</name>
<dbReference type="PANTHER" id="PTHR42783">
    <property type="entry name" value="GLUTAMATE SYNTHASE [NADPH] SMALL CHAIN"/>
    <property type="match status" value="1"/>
</dbReference>
<evidence type="ECO:0000313" key="2">
    <source>
        <dbReference type="EMBL" id="GAL19873.1"/>
    </source>
</evidence>
<feature type="domain" description="2Fe-2S ferredoxin-type" evidence="1">
    <location>
        <begin position="1"/>
        <end position="76"/>
    </location>
</feature>
<dbReference type="PROSITE" id="PS51085">
    <property type="entry name" value="2FE2S_FER_2"/>
    <property type="match status" value="1"/>
</dbReference>
<dbReference type="InterPro" id="IPR009051">
    <property type="entry name" value="Helical_ferredxn"/>
</dbReference>